<keyword evidence="2" id="KW-1185">Reference proteome</keyword>
<evidence type="ECO:0000313" key="2">
    <source>
        <dbReference type="Proteomes" id="UP000015104"/>
    </source>
</evidence>
<accession>T1K196</accession>
<name>T1K196_TETUR</name>
<proteinExistence type="predicted"/>
<dbReference type="EMBL" id="CAEY01001347">
    <property type="status" value="NOT_ANNOTATED_CDS"/>
    <property type="molecule type" value="Genomic_DNA"/>
</dbReference>
<reference evidence="2" key="1">
    <citation type="submission" date="2011-08" db="EMBL/GenBank/DDBJ databases">
        <authorList>
            <person name="Rombauts S."/>
        </authorList>
    </citation>
    <scope>NUCLEOTIDE SEQUENCE</scope>
    <source>
        <strain evidence="2">London</strain>
    </source>
</reference>
<sequence>MMIARKDEICYGILFKKIAW</sequence>
<dbReference type="EnsemblMetazoa" id="tetur04g00610.1">
    <property type="protein sequence ID" value="tetur04g00610.1"/>
    <property type="gene ID" value="tetur04g00610"/>
</dbReference>
<dbReference type="HOGENOM" id="CLU_3428641_0_0_1"/>
<dbReference type="AlphaFoldDB" id="T1K196"/>
<protein>
    <submittedName>
        <fullName evidence="1">Uncharacterized protein</fullName>
    </submittedName>
</protein>
<evidence type="ECO:0000313" key="1">
    <source>
        <dbReference type="EnsemblMetazoa" id="tetur04g00610.1"/>
    </source>
</evidence>
<organism evidence="1 2">
    <name type="scientific">Tetranychus urticae</name>
    <name type="common">Two-spotted spider mite</name>
    <dbReference type="NCBI Taxonomy" id="32264"/>
    <lineage>
        <taxon>Eukaryota</taxon>
        <taxon>Metazoa</taxon>
        <taxon>Ecdysozoa</taxon>
        <taxon>Arthropoda</taxon>
        <taxon>Chelicerata</taxon>
        <taxon>Arachnida</taxon>
        <taxon>Acari</taxon>
        <taxon>Acariformes</taxon>
        <taxon>Trombidiformes</taxon>
        <taxon>Prostigmata</taxon>
        <taxon>Eleutherengona</taxon>
        <taxon>Raphignathae</taxon>
        <taxon>Tetranychoidea</taxon>
        <taxon>Tetranychidae</taxon>
        <taxon>Tetranychus</taxon>
    </lineage>
</organism>
<reference evidence="1" key="2">
    <citation type="submission" date="2015-06" db="UniProtKB">
        <authorList>
            <consortium name="EnsemblMetazoa"/>
        </authorList>
    </citation>
    <scope>IDENTIFICATION</scope>
</reference>
<dbReference type="Proteomes" id="UP000015104">
    <property type="component" value="Unassembled WGS sequence"/>
</dbReference>